<dbReference type="VEuPathDB" id="VectorBase:GPPI046191"/>
<accession>A0A1B0C0V2</accession>
<protein>
    <submittedName>
        <fullName evidence="1">Uncharacterized protein</fullName>
    </submittedName>
</protein>
<dbReference type="EMBL" id="JXJN01023762">
    <property type="status" value="NOT_ANNOTATED_CDS"/>
    <property type="molecule type" value="Genomic_DNA"/>
</dbReference>
<dbReference type="Proteomes" id="UP000092460">
    <property type="component" value="Unassembled WGS sequence"/>
</dbReference>
<name>A0A1B0C0V2_9MUSC</name>
<proteinExistence type="predicted"/>
<dbReference type="AlphaFoldDB" id="A0A1B0C0V2"/>
<evidence type="ECO:0000313" key="1">
    <source>
        <dbReference type="EnsemblMetazoa" id="GPPI046191-PA"/>
    </source>
</evidence>
<organism evidence="1 2">
    <name type="scientific">Glossina palpalis gambiensis</name>
    <dbReference type="NCBI Taxonomy" id="67801"/>
    <lineage>
        <taxon>Eukaryota</taxon>
        <taxon>Metazoa</taxon>
        <taxon>Ecdysozoa</taxon>
        <taxon>Arthropoda</taxon>
        <taxon>Hexapoda</taxon>
        <taxon>Insecta</taxon>
        <taxon>Pterygota</taxon>
        <taxon>Neoptera</taxon>
        <taxon>Endopterygota</taxon>
        <taxon>Diptera</taxon>
        <taxon>Brachycera</taxon>
        <taxon>Muscomorpha</taxon>
        <taxon>Hippoboscoidea</taxon>
        <taxon>Glossinidae</taxon>
        <taxon>Glossina</taxon>
    </lineage>
</organism>
<dbReference type="EnsemblMetazoa" id="GPPI046191-RA">
    <property type="protein sequence ID" value="GPPI046191-PA"/>
    <property type="gene ID" value="GPPI046191"/>
</dbReference>
<reference evidence="2" key="1">
    <citation type="submission" date="2015-01" db="EMBL/GenBank/DDBJ databases">
        <authorList>
            <person name="Aksoy S."/>
            <person name="Warren W."/>
            <person name="Wilson R.K."/>
        </authorList>
    </citation>
    <scope>NUCLEOTIDE SEQUENCE [LARGE SCALE GENOMIC DNA]</scope>
    <source>
        <strain evidence="2">IAEA</strain>
    </source>
</reference>
<keyword evidence="2" id="KW-1185">Reference proteome</keyword>
<sequence length="124" mass="13455">ANEQFKLLPINPLLTTPPPQALFKPLPTPPPPPPPVVVAAIIGQRIATGTGRCWIAIVIGFRGECVTDDPTDDGERISFNLRFAEDELIVSTTTLKTPSLTNFGKGTACSKRPYPSFIQSFYSN</sequence>
<evidence type="ECO:0000313" key="2">
    <source>
        <dbReference type="Proteomes" id="UP000092460"/>
    </source>
</evidence>
<reference evidence="1" key="2">
    <citation type="submission" date="2020-05" db="UniProtKB">
        <authorList>
            <consortium name="EnsemblMetazoa"/>
        </authorList>
    </citation>
    <scope>IDENTIFICATION</scope>
    <source>
        <strain evidence="1">IAEA</strain>
    </source>
</reference>